<evidence type="ECO:0000256" key="1">
    <source>
        <dbReference type="SAM" id="Phobius"/>
    </source>
</evidence>
<keyword evidence="1" id="KW-0472">Membrane</keyword>
<dbReference type="AlphaFoldDB" id="A0A3S4ZEX4"/>
<proteinExistence type="predicted"/>
<dbReference type="EMBL" id="CAAALY010007075">
    <property type="protein sequence ID" value="VEL09722.1"/>
    <property type="molecule type" value="Genomic_DNA"/>
</dbReference>
<evidence type="ECO:0000313" key="2">
    <source>
        <dbReference type="EMBL" id="VEL09722.1"/>
    </source>
</evidence>
<accession>A0A3S4ZEX4</accession>
<feature type="transmembrane region" description="Helical" evidence="1">
    <location>
        <begin position="6"/>
        <end position="26"/>
    </location>
</feature>
<organism evidence="2 3">
    <name type="scientific">Protopolystoma xenopodis</name>
    <dbReference type="NCBI Taxonomy" id="117903"/>
    <lineage>
        <taxon>Eukaryota</taxon>
        <taxon>Metazoa</taxon>
        <taxon>Spiralia</taxon>
        <taxon>Lophotrochozoa</taxon>
        <taxon>Platyhelminthes</taxon>
        <taxon>Monogenea</taxon>
        <taxon>Polyopisthocotylea</taxon>
        <taxon>Polystomatidea</taxon>
        <taxon>Polystomatidae</taxon>
        <taxon>Protopolystoma</taxon>
    </lineage>
</organism>
<reference evidence="2" key="1">
    <citation type="submission" date="2018-11" db="EMBL/GenBank/DDBJ databases">
        <authorList>
            <consortium name="Pathogen Informatics"/>
        </authorList>
    </citation>
    <scope>NUCLEOTIDE SEQUENCE</scope>
</reference>
<dbReference type="Proteomes" id="UP000784294">
    <property type="component" value="Unassembled WGS sequence"/>
</dbReference>
<keyword evidence="1" id="KW-0812">Transmembrane</keyword>
<sequence length="107" mass="11901">MWNVPSPVSSAILFVISSIGPLTWYIPKYFADIVVGIVGTELQPIKVKKPSIPVLDHAIFNELEQRMHMSAHGNLLPRLQTRDSFVISVIPTHLVSRSLGPCVRLKS</sequence>
<gene>
    <name evidence="2" type="ORF">PXEA_LOCUS3162</name>
</gene>
<protein>
    <submittedName>
        <fullName evidence="2">Uncharacterized protein</fullName>
    </submittedName>
</protein>
<keyword evidence="3" id="KW-1185">Reference proteome</keyword>
<comment type="caution">
    <text evidence="2">The sequence shown here is derived from an EMBL/GenBank/DDBJ whole genome shotgun (WGS) entry which is preliminary data.</text>
</comment>
<name>A0A3S4ZEX4_9PLAT</name>
<keyword evidence="1" id="KW-1133">Transmembrane helix</keyword>
<evidence type="ECO:0000313" key="3">
    <source>
        <dbReference type="Proteomes" id="UP000784294"/>
    </source>
</evidence>